<dbReference type="Pfam" id="PF13585">
    <property type="entry name" value="CHU_C"/>
    <property type="match status" value="1"/>
</dbReference>
<dbReference type="RefSeq" id="WP_225621307.1">
    <property type="nucleotide sequence ID" value="NZ_JACYFJ010000007.1"/>
</dbReference>
<protein>
    <submittedName>
        <fullName evidence="2">Gliding motility-associated C-terminal domain-containing protein</fullName>
    </submittedName>
</protein>
<dbReference type="EMBL" id="JBHSAW010000006">
    <property type="protein sequence ID" value="MFC4096328.1"/>
    <property type="molecule type" value="Genomic_DNA"/>
</dbReference>
<feature type="signal peptide" evidence="1">
    <location>
        <begin position="1"/>
        <end position="19"/>
    </location>
</feature>
<sequence length="383" mass="41935">MMKNTLYIPFLLLSAGLCAQTALYNTGNLRIHDGGEMGFHTDLINDGSFDENQGLAGFYSTDSRSINGSLPPTFQDVEFLTQTGTFLNNPVNVSNNANFISGDVITIPAQPGITLNFLDTAFPSGENNASKVNGYASVSGQQDFTFPVGDSEQLRQLSLNSEGINNLAKAAYFFEDPNSPSEFPAFSTNSRANGINEISTSEFWRLEGSVPSSVQLTWNNRSDIASLSEDVEEIVVVGWSKITNQWEMLGGPASVGDLINGVAISGSFIPDDYEVLTFGAFGEPRDFLDLENYFVSPNGDGINDFLEIPELALSPNNHMMIFDRQGSKVFEKTNYTNEFNGLSNQNNFVINREGGLPSGVYFYIVSLDDLNLEFQGFLYLAND</sequence>
<proteinExistence type="predicted"/>
<keyword evidence="1" id="KW-0732">Signal</keyword>
<feature type="chain" id="PRO_5047303302" evidence="1">
    <location>
        <begin position="20"/>
        <end position="383"/>
    </location>
</feature>
<gene>
    <name evidence="2" type="ORF">ACFOUT_10625</name>
</gene>
<reference evidence="3" key="1">
    <citation type="journal article" date="2019" name="Int. J. Syst. Evol. Microbiol.">
        <title>The Global Catalogue of Microorganisms (GCM) 10K type strain sequencing project: providing services to taxonomists for standard genome sequencing and annotation.</title>
        <authorList>
            <consortium name="The Broad Institute Genomics Platform"/>
            <consortium name="The Broad Institute Genome Sequencing Center for Infectious Disease"/>
            <person name="Wu L."/>
            <person name="Ma J."/>
        </authorList>
    </citation>
    <scope>NUCLEOTIDE SEQUENCE [LARGE SCALE GENOMIC DNA]</scope>
    <source>
        <strain evidence="3">CECT 7477</strain>
    </source>
</reference>
<evidence type="ECO:0000313" key="3">
    <source>
        <dbReference type="Proteomes" id="UP001595814"/>
    </source>
</evidence>
<name>A0ABV8JNB0_9FLAO</name>
<organism evidence="2 3">
    <name type="scientific">Euzebyella saccharophila</name>
    <dbReference type="NCBI Taxonomy" id="679664"/>
    <lineage>
        <taxon>Bacteria</taxon>
        <taxon>Pseudomonadati</taxon>
        <taxon>Bacteroidota</taxon>
        <taxon>Flavobacteriia</taxon>
        <taxon>Flavobacteriales</taxon>
        <taxon>Flavobacteriaceae</taxon>
        <taxon>Euzebyella</taxon>
    </lineage>
</organism>
<keyword evidence="3" id="KW-1185">Reference proteome</keyword>
<evidence type="ECO:0000313" key="2">
    <source>
        <dbReference type="EMBL" id="MFC4096328.1"/>
    </source>
</evidence>
<accession>A0ABV8JNB0</accession>
<dbReference type="NCBIfam" id="TIGR04131">
    <property type="entry name" value="Bac_Flav_CTERM"/>
    <property type="match status" value="1"/>
</dbReference>
<evidence type="ECO:0000256" key="1">
    <source>
        <dbReference type="SAM" id="SignalP"/>
    </source>
</evidence>
<dbReference type="InterPro" id="IPR026341">
    <property type="entry name" value="T9SS_type_B"/>
</dbReference>
<dbReference type="Proteomes" id="UP001595814">
    <property type="component" value="Unassembled WGS sequence"/>
</dbReference>
<comment type="caution">
    <text evidence="2">The sequence shown here is derived from an EMBL/GenBank/DDBJ whole genome shotgun (WGS) entry which is preliminary data.</text>
</comment>